<dbReference type="Pfam" id="PF11913">
    <property type="entry name" value="DUF3431"/>
    <property type="match status" value="1"/>
</dbReference>
<keyword evidence="4" id="KW-1185">Reference proteome</keyword>
<accession>A0A166EJE5</accession>
<sequence length="394" mass="44134">MAPRGVLFQAAEVEESYDLTPAGESARSSRPTTPPPPSYSWEKKTSRLTSILYVLCLAPLLVFLAQQSGLLAYRPAFDALSPLAPLAQLGISPAPLPGTVTKAQSNTKAKSKSTANSESALAAPRPQLEVVFAYYNEPLRGVRAALADVAREVGWWGVASTAYHKGVGAANPNTNTDTNTHASPQPNEREILEEFVRETGVDAVVPLENIGREGATYLRHILHRWDDLAYLTVFVQGHVAFDYTFWERLKLVNERTGFMSLGHYLTVTNGTDGWGNGHFPRIADIYELFREKPYPADETLLTTYHGQFVVSRERIRRHQKHKYERLLRMLEAPMGDPIHNTNEGSGHQDTPVDPVFGYTLERAWPLIFRCDDRYIERDCAVPHPVSYRCYCADF</sequence>
<feature type="transmembrane region" description="Helical" evidence="2">
    <location>
        <begin position="51"/>
        <end position="73"/>
    </location>
</feature>
<dbReference type="Proteomes" id="UP000076532">
    <property type="component" value="Unassembled WGS sequence"/>
</dbReference>
<gene>
    <name evidence="3" type="ORF">FIBSPDRAFT_832416</name>
</gene>
<feature type="region of interest" description="Disordered" evidence="1">
    <location>
        <begin position="17"/>
        <end position="41"/>
    </location>
</feature>
<dbReference type="STRING" id="436010.A0A166EJE5"/>
<evidence type="ECO:0000256" key="2">
    <source>
        <dbReference type="SAM" id="Phobius"/>
    </source>
</evidence>
<dbReference type="EMBL" id="KV417600">
    <property type="protein sequence ID" value="KZP15823.1"/>
    <property type="molecule type" value="Genomic_DNA"/>
</dbReference>
<dbReference type="OrthoDB" id="28755at2759"/>
<proteinExistence type="predicted"/>
<dbReference type="PANTHER" id="PTHR37490:SF1">
    <property type="entry name" value="GLYCOSYLTRANSFERASE 2-LIKE DOMAIN-CONTAINING PROTEIN"/>
    <property type="match status" value="1"/>
</dbReference>
<dbReference type="AlphaFoldDB" id="A0A166EJE5"/>
<reference evidence="3 4" key="1">
    <citation type="journal article" date="2016" name="Mol. Biol. Evol.">
        <title>Comparative Genomics of Early-Diverging Mushroom-Forming Fungi Provides Insights into the Origins of Lignocellulose Decay Capabilities.</title>
        <authorList>
            <person name="Nagy L.G."/>
            <person name="Riley R."/>
            <person name="Tritt A."/>
            <person name="Adam C."/>
            <person name="Daum C."/>
            <person name="Floudas D."/>
            <person name="Sun H."/>
            <person name="Yadav J.S."/>
            <person name="Pangilinan J."/>
            <person name="Larsson K.H."/>
            <person name="Matsuura K."/>
            <person name="Barry K."/>
            <person name="Labutti K."/>
            <person name="Kuo R."/>
            <person name="Ohm R.A."/>
            <person name="Bhattacharya S.S."/>
            <person name="Shirouzu T."/>
            <person name="Yoshinaga Y."/>
            <person name="Martin F.M."/>
            <person name="Grigoriev I.V."/>
            <person name="Hibbett D.S."/>
        </authorList>
    </citation>
    <scope>NUCLEOTIDE SEQUENCE [LARGE SCALE GENOMIC DNA]</scope>
    <source>
        <strain evidence="3 4">CBS 109695</strain>
    </source>
</reference>
<name>A0A166EJE5_9AGAM</name>
<dbReference type="InterPro" id="IPR021838">
    <property type="entry name" value="DUF3431"/>
</dbReference>
<organism evidence="3 4">
    <name type="scientific">Athelia psychrophila</name>
    <dbReference type="NCBI Taxonomy" id="1759441"/>
    <lineage>
        <taxon>Eukaryota</taxon>
        <taxon>Fungi</taxon>
        <taxon>Dikarya</taxon>
        <taxon>Basidiomycota</taxon>
        <taxon>Agaricomycotina</taxon>
        <taxon>Agaricomycetes</taxon>
        <taxon>Agaricomycetidae</taxon>
        <taxon>Atheliales</taxon>
        <taxon>Atheliaceae</taxon>
        <taxon>Athelia</taxon>
    </lineage>
</organism>
<dbReference type="PANTHER" id="PTHR37490">
    <property type="entry name" value="EXPRESSED PROTEIN"/>
    <property type="match status" value="1"/>
</dbReference>
<keyword evidence="2" id="KW-1133">Transmembrane helix</keyword>
<evidence type="ECO:0000313" key="3">
    <source>
        <dbReference type="EMBL" id="KZP15823.1"/>
    </source>
</evidence>
<evidence type="ECO:0000256" key="1">
    <source>
        <dbReference type="SAM" id="MobiDB-lite"/>
    </source>
</evidence>
<keyword evidence="2" id="KW-0812">Transmembrane</keyword>
<evidence type="ECO:0000313" key="4">
    <source>
        <dbReference type="Proteomes" id="UP000076532"/>
    </source>
</evidence>
<protein>
    <submittedName>
        <fullName evidence="3">Uncharacterized protein</fullName>
    </submittedName>
</protein>
<feature type="compositionally biased region" description="Polar residues" evidence="1">
    <location>
        <begin position="101"/>
        <end position="119"/>
    </location>
</feature>
<keyword evidence="2" id="KW-0472">Membrane</keyword>
<feature type="region of interest" description="Disordered" evidence="1">
    <location>
        <begin position="98"/>
        <end position="121"/>
    </location>
</feature>